<dbReference type="PROSITE" id="PS51198">
    <property type="entry name" value="UVRD_HELICASE_ATP_BIND"/>
    <property type="match status" value="1"/>
</dbReference>
<dbReference type="InterPro" id="IPR014017">
    <property type="entry name" value="DNA_helicase_UvrD-like_C"/>
</dbReference>
<evidence type="ECO:0000256" key="6">
    <source>
        <dbReference type="ARBA" id="ARBA00022839"/>
    </source>
</evidence>
<dbReference type="InterPro" id="IPR011604">
    <property type="entry name" value="PDDEXK-like_dom_sf"/>
</dbReference>
<feature type="domain" description="UvrD-like helicase ATP-binding" evidence="17">
    <location>
        <begin position="5"/>
        <end position="491"/>
    </location>
</feature>
<evidence type="ECO:0000256" key="4">
    <source>
        <dbReference type="ARBA" id="ARBA00022801"/>
    </source>
</evidence>
<evidence type="ECO:0000256" key="5">
    <source>
        <dbReference type="ARBA" id="ARBA00022806"/>
    </source>
</evidence>
<evidence type="ECO:0000313" key="20">
    <source>
        <dbReference type="Proteomes" id="UP000528964"/>
    </source>
</evidence>
<dbReference type="EMBL" id="JACIDR010000001">
    <property type="protein sequence ID" value="MBB3971411.1"/>
    <property type="molecule type" value="Genomic_DNA"/>
</dbReference>
<name>A0A7W6CYK4_9HYPH</name>
<reference evidence="19 20" key="1">
    <citation type="submission" date="2020-08" db="EMBL/GenBank/DDBJ databases">
        <title>Genomic Encyclopedia of Type Strains, Phase IV (KMG-IV): sequencing the most valuable type-strain genomes for metagenomic binning, comparative biology and taxonomic classification.</title>
        <authorList>
            <person name="Goeker M."/>
        </authorList>
    </citation>
    <scope>NUCLEOTIDE SEQUENCE [LARGE SCALE GENOMIC DNA]</scope>
    <source>
        <strain evidence="19 20">DSM 25481</strain>
    </source>
</reference>
<dbReference type="Pfam" id="PF00580">
    <property type="entry name" value="UvrD-helicase"/>
    <property type="match status" value="1"/>
</dbReference>
<feature type="domain" description="UvrD-like helicase C-terminal" evidence="18">
    <location>
        <begin position="523"/>
        <end position="785"/>
    </location>
</feature>
<evidence type="ECO:0000256" key="11">
    <source>
        <dbReference type="ARBA" id="ARBA00034617"/>
    </source>
</evidence>
<accession>A0A7W6CYK4</accession>
<dbReference type="PROSITE" id="PS51217">
    <property type="entry name" value="UVRD_HELICASE_CTER"/>
    <property type="match status" value="1"/>
</dbReference>
<dbReference type="Proteomes" id="UP000528964">
    <property type="component" value="Unassembled WGS sequence"/>
</dbReference>
<evidence type="ECO:0000256" key="3">
    <source>
        <dbReference type="ARBA" id="ARBA00022763"/>
    </source>
</evidence>
<evidence type="ECO:0000256" key="14">
    <source>
        <dbReference type="ARBA" id="ARBA00048988"/>
    </source>
</evidence>
<evidence type="ECO:0000256" key="1">
    <source>
        <dbReference type="ARBA" id="ARBA00022722"/>
    </source>
</evidence>
<evidence type="ECO:0000256" key="13">
    <source>
        <dbReference type="ARBA" id="ARBA00034923"/>
    </source>
</evidence>
<organism evidence="19 20">
    <name type="scientific">Hansschlegelia beijingensis</name>
    <dbReference type="NCBI Taxonomy" id="1133344"/>
    <lineage>
        <taxon>Bacteria</taxon>
        <taxon>Pseudomonadati</taxon>
        <taxon>Pseudomonadota</taxon>
        <taxon>Alphaproteobacteria</taxon>
        <taxon>Hyphomicrobiales</taxon>
        <taxon>Methylopilaceae</taxon>
        <taxon>Hansschlegelia</taxon>
    </lineage>
</organism>
<dbReference type="RefSeq" id="WP_183393294.1">
    <property type="nucleotide sequence ID" value="NZ_JACIDR010000001.1"/>
</dbReference>
<dbReference type="InterPro" id="IPR000212">
    <property type="entry name" value="DNA_helicase_UvrD/REP"/>
</dbReference>
<evidence type="ECO:0000256" key="10">
    <source>
        <dbReference type="ARBA" id="ARBA00023235"/>
    </source>
</evidence>
<dbReference type="PANTHER" id="PTHR11070:SF2">
    <property type="entry name" value="ATP-DEPENDENT DNA HELICASE SRS2"/>
    <property type="match status" value="1"/>
</dbReference>
<dbReference type="GO" id="GO:0033202">
    <property type="term" value="C:DNA helicase complex"/>
    <property type="evidence" value="ECO:0007669"/>
    <property type="project" value="TreeGrafter"/>
</dbReference>
<keyword evidence="8" id="KW-0238">DNA-binding</keyword>
<dbReference type="InterPro" id="IPR038726">
    <property type="entry name" value="PDDEXK_AddAB-type"/>
</dbReference>
<keyword evidence="10" id="KW-0413">Isomerase</keyword>
<evidence type="ECO:0000256" key="9">
    <source>
        <dbReference type="ARBA" id="ARBA00023204"/>
    </source>
</evidence>
<keyword evidence="7 15" id="KW-0067">ATP-binding</keyword>
<evidence type="ECO:0000259" key="18">
    <source>
        <dbReference type="PROSITE" id="PS51217"/>
    </source>
</evidence>
<dbReference type="Gene3D" id="3.90.320.10">
    <property type="match status" value="1"/>
</dbReference>
<comment type="catalytic activity">
    <reaction evidence="14">
        <text>ATP + H2O = ADP + phosphate + H(+)</text>
        <dbReference type="Rhea" id="RHEA:13065"/>
        <dbReference type="ChEBI" id="CHEBI:15377"/>
        <dbReference type="ChEBI" id="CHEBI:15378"/>
        <dbReference type="ChEBI" id="CHEBI:30616"/>
        <dbReference type="ChEBI" id="CHEBI:43474"/>
        <dbReference type="ChEBI" id="CHEBI:456216"/>
        <dbReference type="EC" id="5.6.2.4"/>
    </reaction>
</comment>
<dbReference type="NCBIfam" id="TIGR02784">
    <property type="entry name" value="addA_alphas"/>
    <property type="match status" value="1"/>
</dbReference>
<dbReference type="GO" id="GO:0005829">
    <property type="term" value="C:cytosol"/>
    <property type="evidence" value="ECO:0007669"/>
    <property type="project" value="TreeGrafter"/>
</dbReference>
<dbReference type="GO" id="GO:0043138">
    <property type="term" value="F:3'-5' DNA helicase activity"/>
    <property type="evidence" value="ECO:0007669"/>
    <property type="project" value="UniProtKB-EC"/>
</dbReference>
<keyword evidence="4 15" id="KW-0378">Hydrolase</keyword>
<dbReference type="PANTHER" id="PTHR11070">
    <property type="entry name" value="UVRD / RECB / PCRA DNA HELICASE FAMILY MEMBER"/>
    <property type="match status" value="1"/>
</dbReference>
<keyword evidence="5 15" id="KW-0347">Helicase</keyword>
<evidence type="ECO:0000256" key="7">
    <source>
        <dbReference type="ARBA" id="ARBA00022840"/>
    </source>
</evidence>
<comment type="catalytic activity">
    <reaction evidence="11">
        <text>Couples ATP hydrolysis with the unwinding of duplex DNA by translocating in the 3'-5' direction.</text>
        <dbReference type="EC" id="5.6.2.4"/>
    </reaction>
</comment>
<keyword evidence="6" id="KW-0269">Exonuclease</keyword>
<dbReference type="InterPro" id="IPR014016">
    <property type="entry name" value="UvrD-like_ATP-bd"/>
</dbReference>
<evidence type="ECO:0000313" key="19">
    <source>
        <dbReference type="EMBL" id="MBB3971411.1"/>
    </source>
</evidence>
<protein>
    <recommendedName>
        <fullName evidence="12">DNA 3'-5' helicase</fullName>
        <ecNumber evidence="12">5.6.2.4</ecNumber>
    </recommendedName>
    <alternativeName>
        <fullName evidence="13">DNA 3'-5' helicase II</fullName>
    </alternativeName>
</protein>
<dbReference type="Gene3D" id="3.40.50.300">
    <property type="entry name" value="P-loop containing nucleotide triphosphate hydrolases"/>
    <property type="match status" value="4"/>
</dbReference>
<evidence type="ECO:0000256" key="2">
    <source>
        <dbReference type="ARBA" id="ARBA00022741"/>
    </source>
</evidence>
<evidence type="ECO:0000256" key="8">
    <source>
        <dbReference type="ARBA" id="ARBA00023125"/>
    </source>
</evidence>
<evidence type="ECO:0000259" key="17">
    <source>
        <dbReference type="PROSITE" id="PS51198"/>
    </source>
</evidence>
<keyword evidence="1" id="KW-0540">Nuclease</keyword>
<feature type="region of interest" description="Disordered" evidence="16">
    <location>
        <begin position="917"/>
        <end position="956"/>
    </location>
</feature>
<dbReference type="GO" id="GO:0000725">
    <property type="term" value="P:recombinational repair"/>
    <property type="evidence" value="ECO:0007669"/>
    <property type="project" value="TreeGrafter"/>
</dbReference>
<keyword evidence="9" id="KW-0234">DNA repair</keyword>
<keyword evidence="2 15" id="KW-0547">Nucleotide-binding</keyword>
<evidence type="ECO:0000256" key="15">
    <source>
        <dbReference type="PROSITE-ProRule" id="PRU00560"/>
    </source>
</evidence>
<dbReference type="GO" id="GO:0003677">
    <property type="term" value="F:DNA binding"/>
    <property type="evidence" value="ECO:0007669"/>
    <property type="project" value="UniProtKB-KW"/>
</dbReference>
<dbReference type="AlphaFoldDB" id="A0A7W6CYK4"/>
<feature type="binding site" evidence="15">
    <location>
        <begin position="26"/>
        <end position="33"/>
    </location>
    <ligand>
        <name>ATP</name>
        <dbReference type="ChEBI" id="CHEBI:30616"/>
    </ligand>
</feature>
<proteinExistence type="predicted"/>
<keyword evidence="20" id="KW-1185">Reference proteome</keyword>
<dbReference type="GO" id="GO:0005524">
    <property type="term" value="F:ATP binding"/>
    <property type="evidence" value="ECO:0007669"/>
    <property type="project" value="UniProtKB-UniRule"/>
</dbReference>
<keyword evidence="3" id="KW-0227">DNA damage</keyword>
<dbReference type="InterPro" id="IPR014151">
    <property type="entry name" value="DNA_helicase_AddA"/>
</dbReference>
<sequence length="1143" mass="121231">MSGPSAETLTRQAAASDPRRSAWVSANAGSGKTYVLVQRVVRLLLAGAEPSRILCLTFTKAAAANMQNRVVERLRGWATASDAALAAEIGALEGQRPDAARLALARKLFARALETPGGLKIYTIHAFCGRLLHQFPFEANVPAGFAELDDRDQAELMAEARAQVLGQAARRPDGAVGRALGYLVARFGEQTIDDALSGAVAERDVIRKLFTGPGGVGDAAGAARELRSMFSLGPADTEATLEAAILGDGIAASEWPALAAELATGSKTDCDLAAAFSAAAAARDEAGRRAAYLCVFTTSTGGMRAQSRFVTAATRKARPTLAAALDAEMARLASLLPRLKAAVIVERTHALLTLADAAIEAYGRAKAARGLLDYDDLISRARALLSRTDAAWVLFKLDGGLDHILVDEAQDTSPAQWDIVQRLTEDFLAGASARPSHRTVFAVGDEKQSIFGFQGAEPAAFGATRRAYQAAHQTVEKAFEDVRLQESFRSTAAVLKGVDAVFARPAAHQGLSTDEAVGTVHFTTRLNAPGSVEAWPIVTAEKAVFAEEAWDAPFDRVNPQSAVVRLAQRIADEIARANREDGTPFGEILILVRQRKALFEAVLRALKARGVPVAGADRLIVGEHIAVMDLLALGDALVTPDDDLALACALKSPLFGLDDSDLLEVAPRRPGRLLEALRAGPPRARAAYEAYRAYEAEARGRTPFGFFSHLLSKAGARRAYRARLGHEVDDPLDAFLDLAAEFGRSHPPTLAGFLRWMRAAPAEIKRDLDVSSGEVRVMTVHGAKGLEAGLVILADTCGGASAGRGSPIIMLPRPHAGQDAPEIPVWAGRKDDDPPALASARAVVAARAEAEHRRLLYVAMTRAKDRLIVCGHETPRKRPEGAWYDLVCDGLAAAPDVERIETEDGAVLLRLKSGEAAEAPAAPLPERPRSEPPPAWLAEPASFEAAPGPPLSPSALVAEDGEAPAFVPGPGAEAARLRGVLLHRLLKALPEVPEQRRGDAAVRIVETAAGVLGEEARAEIVRAALAVLADERFAEVFAPGGRGEVPVVGRLADGRAVSGRIDRLSVSEERVLVVDYKTDRDPPPAGEPPPGPYAAQLGAYAELLRQIWPDRPVRAAILWTAAPRLDLLPEPGPAAAQLSLSLG</sequence>
<dbReference type="SUPFAM" id="SSF52540">
    <property type="entry name" value="P-loop containing nucleoside triphosphate hydrolases"/>
    <property type="match status" value="1"/>
</dbReference>
<comment type="caution">
    <text evidence="19">The sequence shown here is derived from an EMBL/GenBank/DDBJ whole genome shotgun (WGS) entry which is preliminary data.</text>
</comment>
<dbReference type="InterPro" id="IPR027417">
    <property type="entry name" value="P-loop_NTPase"/>
</dbReference>
<dbReference type="Pfam" id="PF12705">
    <property type="entry name" value="PDDEXK_1"/>
    <property type="match status" value="1"/>
</dbReference>
<dbReference type="GO" id="GO:0004527">
    <property type="term" value="F:exonuclease activity"/>
    <property type="evidence" value="ECO:0007669"/>
    <property type="project" value="UniProtKB-KW"/>
</dbReference>
<gene>
    <name evidence="19" type="ORF">GGR24_000044</name>
</gene>
<dbReference type="Pfam" id="PF13361">
    <property type="entry name" value="UvrD_C"/>
    <property type="match status" value="1"/>
</dbReference>
<dbReference type="Gene3D" id="1.10.486.10">
    <property type="entry name" value="PCRA, domain 4"/>
    <property type="match status" value="1"/>
</dbReference>
<dbReference type="EC" id="5.6.2.4" evidence="12"/>
<evidence type="ECO:0000256" key="16">
    <source>
        <dbReference type="SAM" id="MobiDB-lite"/>
    </source>
</evidence>
<evidence type="ECO:0000256" key="12">
    <source>
        <dbReference type="ARBA" id="ARBA00034808"/>
    </source>
</evidence>